<dbReference type="AlphaFoldDB" id="A0AAE7KXQ6"/>
<name>A0AAE7KXQ6_CITFR</name>
<dbReference type="Pfam" id="PF14305">
    <property type="entry name" value="ATPgrasp_TupA"/>
    <property type="match status" value="1"/>
</dbReference>
<evidence type="ECO:0000313" key="1">
    <source>
        <dbReference type="EMBL" id="QLO12775.1"/>
    </source>
</evidence>
<evidence type="ECO:0000313" key="2">
    <source>
        <dbReference type="Proteomes" id="UP000510650"/>
    </source>
</evidence>
<organism evidence="1 2">
    <name type="scientific">Citrobacter freundii</name>
    <dbReference type="NCBI Taxonomy" id="546"/>
    <lineage>
        <taxon>Bacteria</taxon>
        <taxon>Pseudomonadati</taxon>
        <taxon>Pseudomonadota</taxon>
        <taxon>Gammaproteobacteria</taxon>
        <taxon>Enterobacterales</taxon>
        <taxon>Enterobacteriaceae</taxon>
        <taxon>Citrobacter</taxon>
        <taxon>Citrobacter freundii complex</taxon>
    </lineage>
</organism>
<dbReference type="Proteomes" id="UP000510650">
    <property type="component" value="Chromosome"/>
</dbReference>
<protein>
    <submittedName>
        <fullName evidence="1">Uncharacterized protein</fullName>
    </submittedName>
</protein>
<sequence length="293" mass="34000">MKKKIKSAIRDFLRYIFGPLTYTKIRFFLVHGYQVNLSEPRSFSEKIIKRKFDNDSLRFSKLVDKYTVRNYVTHKIGSNYLIPLIKVVDRLELSDFDDLPMSFVIKNTNGGGGENVLIVEDKGSLDFRAVCERFNSYLNYKIGSKIDENFYDLEKPRVIIEHLIKNKDGSYPSDYKLHIFNGLSNKVIIQVDADRFGNHKRSLYDEGLNKLDFNIQPKYASIDDDYKFPSNMAELISLAKKLADDFNYVRVDMYNLDGEIYFGEMTFCHGSGWEPISPTSADFLLGSYWQGSH</sequence>
<reference evidence="2" key="1">
    <citation type="submission" date="2020-06" db="EMBL/GenBank/DDBJ databases">
        <title>REHAB project genomes.</title>
        <authorList>
            <person name="Shaw L.P."/>
        </authorList>
    </citation>
    <scope>NUCLEOTIDE SEQUENCE [LARGE SCALE GENOMIC DNA]</scope>
    <source>
        <strain evidence="2">RHBSTW-00398</strain>
    </source>
</reference>
<dbReference type="SUPFAM" id="SSF56059">
    <property type="entry name" value="Glutathione synthetase ATP-binding domain-like"/>
    <property type="match status" value="1"/>
</dbReference>
<dbReference type="EMBL" id="CP055538">
    <property type="protein sequence ID" value="QLO12775.1"/>
    <property type="molecule type" value="Genomic_DNA"/>
</dbReference>
<accession>A0AAE7KXQ6</accession>
<proteinExistence type="predicted"/>
<gene>
    <name evidence="1" type="ORF">HV183_04610</name>
</gene>
<dbReference type="RefSeq" id="WP_181218969.1">
    <property type="nucleotide sequence ID" value="NZ_CP055538.1"/>
</dbReference>
<dbReference type="InterPro" id="IPR029465">
    <property type="entry name" value="ATPgrasp_TupA"/>
</dbReference>